<sequence>MYKLPFGYSATTPSECVAKYNEFSPLVVIVLTAYLNVVTNGTESSNGFFCKTIKPPLFRVADKRCKNVLILNTDSKTSPIQCDGTQILKSTFRL</sequence>
<evidence type="ECO:0000313" key="2">
    <source>
        <dbReference type="Proteomes" id="UP000828390"/>
    </source>
</evidence>
<reference evidence="1" key="2">
    <citation type="submission" date="2020-11" db="EMBL/GenBank/DDBJ databases">
        <authorList>
            <person name="McCartney M.A."/>
            <person name="Auch B."/>
            <person name="Kono T."/>
            <person name="Mallez S."/>
            <person name="Becker A."/>
            <person name="Gohl D.M."/>
            <person name="Silverstein K.A.T."/>
            <person name="Koren S."/>
            <person name="Bechman K.B."/>
            <person name="Herman A."/>
            <person name="Abrahante J.E."/>
            <person name="Garbe J."/>
        </authorList>
    </citation>
    <scope>NUCLEOTIDE SEQUENCE</scope>
    <source>
        <strain evidence="1">Duluth1</strain>
        <tissue evidence="1">Whole animal</tissue>
    </source>
</reference>
<reference evidence="1" key="1">
    <citation type="journal article" date="2019" name="bioRxiv">
        <title>The Genome of the Zebra Mussel, Dreissena polymorpha: A Resource for Invasive Species Research.</title>
        <authorList>
            <person name="McCartney M.A."/>
            <person name="Auch B."/>
            <person name="Kono T."/>
            <person name="Mallez S."/>
            <person name="Zhang Y."/>
            <person name="Obille A."/>
            <person name="Becker A."/>
            <person name="Abrahante J.E."/>
            <person name="Garbe J."/>
            <person name="Badalamenti J.P."/>
            <person name="Herman A."/>
            <person name="Mangelson H."/>
            <person name="Liachko I."/>
            <person name="Sullivan S."/>
            <person name="Sone E.D."/>
            <person name="Koren S."/>
            <person name="Silverstein K.A.T."/>
            <person name="Beckman K.B."/>
            <person name="Gohl D.M."/>
        </authorList>
    </citation>
    <scope>NUCLEOTIDE SEQUENCE</scope>
    <source>
        <strain evidence="1">Duluth1</strain>
        <tissue evidence="1">Whole animal</tissue>
    </source>
</reference>
<dbReference type="Proteomes" id="UP000828390">
    <property type="component" value="Unassembled WGS sequence"/>
</dbReference>
<dbReference type="EMBL" id="JAIWYP010000005">
    <property type="protein sequence ID" value="KAH3817945.1"/>
    <property type="molecule type" value="Genomic_DNA"/>
</dbReference>
<accession>A0A9D4GIX2</accession>
<keyword evidence="2" id="KW-1185">Reference proteome</keyword>
<comment type="caution">
    <text evidence="1">The sequence shown here is derived from an EMBL/GenBank/DDBJ whole genome shotgun (WGS) entry which is preliminary data.</text>
</comment>
<evidence type="ECO:0000313" key="1">
    <source>
        <dbReference type="EMBL" id="KAH3817945.1"/>
    </source>
</evidence>
<name>A0A9D4GIX2_DREPO</name>
<dbReference type="AlphaFoldDB" id="A0A9D4GIX2"/>
<proteinExistence type="predicted"/>
<gene>
    <name evidence="1" type="ORF">DPMN_119530</name>
</gene>
<protein>
    <submittedName>
        <fullName evidence="1">Uncharacterized protein</fullName>
    </submittedName>
</protein>
<organism evidence="1 2">
    <name type="scientific">Dreissena polymorpha</name>
    <name type="common">Zebra mussel</name>
    <name type="synonym">Mytilus polymorpha</name>
    <dbReference type="NCBI Taxonomy" id="45954"/>
    <lineage>
        <taxon>Eukaryota</taxon>
        <taxon>Metazoa</taxon>
        <taxon>Spiralia</taxon>
        <taxon>Lophotrochozoa</taxon>
        <taxon>Mollusca</taxon>
        <taxon>Bivalvia</taxon>
        <taxon>Autobranchia</taxon>
        <taxon>Heteroconchia</taxon>
        <taxon>Euheterodonta</taxon>
        <taxon>Imparidentia</taxon>
        <taxon>Neoheterodontei</taxon>
        <taxon>Myida</taxon>
        <taxon>Dreissenoidea</taxon>
        <taxon>Dreissenidae</taxon>
        <taxon>Dreissena</taxon>
    </lineage>
</organism>